<accession>A0AAN8Z5L8</accession>
<gene>
    <name evidence="3" type="ORF">RJ641_011975</name>
</gene>
<feature type="repeat" description="PPR" evidence="2">
    <location>
        <begin position="64"/>
        <end position="98"/>
    </location>
</feature>
<organism evidence="3 4">
    <name type="scientific">Dillenia turbinata</name>
    <dbReference type="NCBI Taxonomy" id="194707"/>
    <lineage>
        <taxon>Eukaryota</taxon>
        <taxon>Viridiplantae</taxon>
        <taxon>Streptophyta</taxon>
        <taxon>Embryophyta</taxon>
        <taxon>Tracheophyta</taxon>
        <taxon>Spermatophyta</taxon>
        <taxon>Magnoliopsida</taxon>
        <taxon>eudicotyledons</taxon>
        <taxon>Gunneridae</taxon>
        <taxon>Pentapetalae</taxon>
        <taxon>Dilleniales</taxon>
        <taxon>Dilleniaceae</taxon>
        <taxon>Dillenia</taxon>
    </lineage>
</organism>
<proteinExistence type="predicted"/>
<dbReference type="Pfam" id="PF13041">
    <property type="entry name" value="PPR_2"/>
    <property type="match status" value="2"/>
</dbReference>
<dbReference type="GO" id="GO:0009451">
    <property type="term" value="P:RNA modification"/>
    <property type="evidence" value="ECO:0007669"/>
    <property type="project" value="InterPro"/>
</dbReference>
<dbReference type="InterPro" id="IPR002885">
    <property type="entry name" value="PPR_rpt"/>
</dbReference>
<feature type="repeat" description="PPR" evidence="2">
    <location>
        <begin position="334"/>
        <end position="368"/>
    </location>
</feature>
<dbReference type="AlphaFoldDB" id="A0AAN8Z5L8"/>
<keyword evidence="1" id="KW-0677">Repeat</keyword>
<comment type="caution">
    <text evidence="3">The sequence shown here is derived from an EMBL/GenBank/DDBJ whole genome shotgun (WGS) entry which is preliminary data.</text>
</comment>
<evidence type="ECO:0000313" key="4">
    <source>
        <dbReference type="Proteomes" id="UP001370490"/>
    </source>
</evidence>
<evidence type="ECO:0000256" key="1">
    <source>
        <dbReference type="ARBA" id="ARBA00022737"/>
    </source>
</evidence>
<dbReference type="InterPro" id="IPR046848">
    <property type="entry name" value="E_motif"/>
</dbReference>
<dbReference type="GO" id="GO:0003723">
    <property type="term" value="F:RNA binding"/>
    <property type="evidence" value="ECO:0007669"/>
    <property type="project" value="InterPro"/>
</dbReference>
<dbReference type="NCBIfam" id="TIGR00756">
    <property type="entry name" value="PPR"/>
    <property type="match status" value="4"/>
</dbReference>
<evidence type="ECO:0000256" key="2">
    <source>
        <dbReference type="PROSITE-ProRule" id="PRU00708"/>
    </source>
</evidence>
<name>A0AAN8Z5L8_9MAGN</name>
<dbReference type="InterPro" id="IPR011990">
    <property type="entry name" value="TPR-like_helical_dom_sf"/>
</dbReference>
<dbReference type="Pfam" id="PF01535">
    <property type="entry name" value="PPR"/>
    <property type="match status" value="4"/>
</dbReference>
<dbReference type="FunFam" id="1.25.40.10:FF:000184">
    <property type="entry name" value="Pentatricopeptide repeat-containing protein, chloroplastic"/>
    <property type="match status" value="1"/>
</dbReference>
<sequence>MFSSRLYQALEKCKSISELKRIHALLITLGISHHDPFASKLLSSSVTVDLHYSYHFFLQLSNPTTFNWNTLIRASSNSKNPNTSVSLYVQMLRLGVPPDHLTYPFLAKASSRLSSIQLGKFFHAHIIRTGFLFDRFVQNSFVHMYASCGDIVCAKKMFDEISRKNLVSWNSILDGYAKCGDLNSARQVFASMLERDVVSWSSFIDGCVKAGEHEEALDVFDKMLVEGPVANEVTMVSILCACTHLGALARGRKMHRLLIDNGLPLTLVLCTSLVDMYAKCGAIEEALCVFRGVPTEKTDVLIWNAIIGGLATHGLVKESLDMYTEMQIAGIVADEITFLCLLSACAHGGLVREAWYFFECLGKHGMTPKLEHYACMIDVLARAGQLAEAYQFLCEIPVEPTASMLGALLSGCLNHRRFDLAEVVGKKLIELEPDHDGRYVGLSNAYALVKRWDEARYARETMEQRGVKKTPGCSFVELPGSHHKFMAHDRTHPMSEKIYDMLNVVAEEMKADADDINAVHCFV</sequence>
<dbReference type="Pfam" id="PF20431">
    <property type="entry name" value="E_motif"/>
    <property type="match status" value="1"/>
</dbReference>
<dbReference type="PANTHER" id="PTHR47926:SF483">
    <property type="entry name" value="TETRATRICOPEPTIDE-LIKE HELICAL DOMAIN SUPERFAMILY"/>
    <property type="match status" value="1"/>
</dbReference>
<dbReference type="FunFam" id="1.25.40.10:FF:000348">
    <property type="entry name" value="Pentatricopeptide repeat-containing protein chloroplastic"/>
    <property type="match status" value="1"/>
</dbReference>
<reference evidence="3 4" key="1">
    <citation type="submission" date="2023-12" db="EMBL/GenBank/DDBJ databases">
        <title>A high-quality genome assembly for Dillenia turbinata (Dilleniales).</title>
        <authorList>
            <person name="Chanderbali A."/>
        </authorList>
    </citation>
    <scope>NUCLEOTIDE SEQUENCE [LARGE SCALE GENOMIC DNA]</scope>
    <source>
        <strain evidence="3">LSX21</strain>
        <tissue evidence="3">Leaf</tissue>
    </source>
</reference>
<dbReference type="PROSITE" id="PS51375">
    <property type="entry name" value="PPR"/>
    <property type="match status" value="4"/>
</dbReference>
<dbReference type="Gene3D" id="1.25.40.10">
    <property type="entry name" value="Tetratricopeptide repeat domain"/>
    <property type="match status" value="3"/>
</dbReference>
<feature type="repeat" description="PPR" evidence="2">
    <location>
        <begin position="165"/>
        <end position="199"/>
    </location>
</feature>
<feature type="repeat" description="PPR" evidence="2">
    <location>
        <begin position="299"/>
        <end position="333"/>
    </location>
</feature>
<dbReference type="Proteomes" id="UP001370490">
    <property type="component" value="Unassembled WGS sequence"/>
</dbReference>
<dbReference type="EMBL" id="JBAMMX010000019">
    <property type="protein sequence ID" value="KAK6921468.1"/>
    <property type="molecule type" value="Genomic_DNA"/>
</dbReference>
<dbReference type="InterPro" id="IPR046960">
    <property type="entry name" value="PPR_At4g14850-like_plant"/>
</dbReference>
<dbReference type="SUPFAM" id="SSF48452">
    <property type="entry name" value="TPR-like"/>
    <property type="match status" value="1"/>
</dbReference>
<keyword evidence="4" id="KW-1185">Reference proteome</keyword>
<evidence type="ECO:0000313" key="3">
    <source>
        <dbReference type="EMBL" id="KAK6921468.1"/>
    </source>
</evidence>
<protein>
    <submittedName>
        <fullName evidence="3">Pentatricopeptide repeat</fullName>
    </submittedName>
</protein>
<dbReference type="PANTHER" id="PTHR47926">
    <property type="entry name" value="PENTATRICOPEPTIDE REPEAT-CONTAINING PROTEIN"/>
    <property type="match status" value="1"/>
</dbReference>